<gene>
    <name evidence="4" type="ORF">GCM10010497_41900</name>
</gene>
<dbReference type="GO" id="GO:0009103">
    <property type="term" value="P:lipopolysaccharide biosynthetic process"/>
    <property type="evidence" value="ECO:0007669"/>
    <property type="project" value="TreeGrafter"/>
</dbReference>
<feature type="domain" description="Acyltransferase 3" evidence="3">
    <location>
        <begin position="30"/>
        <end position="365"/>
    </location>
</feature>
<feature type="transmembrane region" description="Helical" evidence="2">
    <location>
        <begin position="282"/>
        <end position="300"/>
    </location>
</feature>
<feature type="transmembrane region" description="Helical" evidence="2">
    <location>
        <begin position="244"/>
        <end position="262"/>
    </location>
</feature>
<dbReference type="AlphaFoldDB" id="A0AAV4KKK8"/>
<evidence type="ECO:0000259" key="3">
    <source>
        <dbReference type="Pfam" id="PF01757"/>
    </source>
</evidence>
<feature type="region of interest" description="Disordered" evidence="1">
    <location>
        <begin position="385"/>
        <end position="413"/>
    </location>
</feature>
<dbReference type="InterPro" id="IPR002656">
    <property type="entry name" value="Acyl_transf_3_dom"/>
</dbReference>
<feature type="transmembrane region" description="Helical" evidence="2">
    <location>
        <begin position="159"/>
        <end position="179"/>
    </location>
</feature>
<feature type="transmembrane region" description="Helical" evidence="2">
    <location>
        <begin position="186"/>
        <end position="205"/>
    </location>
</feature>
<protein>
    <submittedName>
        <fullName evidence="4">Acyltransferase</fullName>
    </submittedName>
</protein>
<keyword evidence="2" id="KW-1133">Transmembrane helix</keyword>
<feature type="transmembrane region" description="Helical" evidence="2">
    <location>
        <begin position="102"/>
        <end position="121"/>
    </location>
</feature>
<dbReference type="EMBL" id="BMSJ01000008">
    <property type="protein sequence ID" value="GGR34890.1"/>
    <property type="molecule type" value="Genomic_DNA"/>
</dbReference>
<evidence type="ECO:0000313" key="5">
    <source>
        <dbReference type="Proteomes" id="UP000642014"/>
    </source>
</evidence>
<evidence type="ECO:0000313" key="4">
    <source>
        <dbReference type="EMBL" id="GGR34890.1"/>
    </source>
</evidence>
<proteinExistence type="predicted"/>
<keyword evidence="2" id="KW-0472">Membrane</keyword>
<sequence>MPVMTAARSIRVPKRASAESVGAALPTRLDSLTGLRFFAAFAVFAHHFTGVGNKTGYGLAPSIFPYSEMGGHGVTFFFVLSGFLLTWVYKPREHPMAFYIRRVARIWPASLVAAALAYYVFYVRAEQAVEWKSFIASLFLVQNWLPEATPTLPGNPVTWTLSVEILFYALFPLLARFVVRMRTPLLVALTVAGLVGMWAVNWWAFESFDPAAARWVMRHPLVYLPQFLLGMTVALLIRRGARFPLRPFVPLALLLAYVYGYFQLRARLSSGYDAQLEYMLRPTIAVLAALIIFAFVQREIAGHRGLLNKKPLVLLGVWSYAFYLLHHAVIRFSIYEWGRVPDKDSALFAMLGMGLVVLAMSWALYRFVEEPVNRWLVRRIPARWKPAPPASPVSPAGPEVPAPRAASDARTAR</sequence>
<name>A0AAV4KKK8_9ACTN</name>
<comment type="caution">
    <text evidence="4">The sequence shown here is derived from an EMBL/GenBank/DDBJ whole genome shotgun (WGS) entry which is preliminary data.</text>
</comment>
<keyword evidence="4" id="KW-0808">Transferase</keyword>
<dbReference type="GO" id="GO:0016747">
    <property type="term" value="F:acyltransferase activity, transferring groups other than amino-acyl groups"/>
    <property type="evidence" value="ECO:0007669"/>
    <property type="project" value="InterPro"/>
</dbReference>
<keyword evidence="2" id="KW-0812">Transmembrane</keyword>
<dbReference type="InterPro" id="IPR050879">
    <property type="entry name" value="Acyltransferase_3"/>
</dbReference>
<reference evidence="4 5" key="1">
    <citation type="journal article" date="2014" name="Int. J. Syst. Evol. Microbiol.">
        <title>Complete genome sequence of Corynebacterium casei LMG S-19264T (=DSM 44701T), isolated from a smear-ripened cheese.</title>
        <authorList>
            <consortium name="US DOE Joint Genome Institute (JGI-PGF)"/>
            <person name="Walter F."/>
            <person name="Albersmeier A."/>
            <person name="Kalinowski J."/>
            <person name="Ruckert C."/>
        </authorList>
    </citation>
    <scope>NUCLEOTIDE SEQUENCE [LARGE SCALE GENOMIC DNA]</scope>
    <source>
        <strain evidence="4 5">JCM 4205</strain>
    </source>
</reference>
<feature type="compositionally biased region" description="Low complexity" evidence="1">
    <location>
        <begin position="393"/>
        <end position="403"/>
    </location>
</feature>
<feature type="transmembrane region" description="Helical" evidence="2">
    <location>
        <begin position="312"/>
        <end position="334"/>
    </location>
</feature>
<feature type="transmembrane region" description="Helical" evidence="2">
    <location>
        <begin position="217"/>
        <end position="237"/>
    </location>
</feature>
<evidence type="ECO:0000256" key="1">
    <source>
        <dbReference type="SAM" id="MobiDB-lite"/>
    </source>
</evidence>
<accession>A0AAV4KKK8</accession>
<dbReference type="PANTHER" id="PTHR23028">
    <property type="entry name" value="ACETYLTRANSFERASE"/>
    <property type="match status" value="1"/>
</dbReference>
<dbReference type="Pfam" id="PF01757">
    <property type="entry name" value="Acyl_transf_3"/>
    <property type="match status" value="1"/>
</dbReference>
<organism evidence="4 5">
    <name type="scientific">Streptomyces cinereoruber</name>
    <dbReference type="NCBI Taxonomy" id="67260"/>
    <lineage>
        <taxon>Bacteria</taxon>
        <taxon>Bacillati</taxon>
        <taxon>Actinomycetota</taxon>
        <taxon>Actinomycetes</taxon>
        <taxon>Kitasatosporales</taxon>
        <taxon>Streptomycetaceae</taxon>
        <taxon>Streptomyces</taxon>
    </lineage>
</organism>
<dbReference type="GO" id="GO:0016020">
    <property type="term" value="C:membrane"/>
    <property type="evidence" value="ECO:0007669"/>
    <property type="project" value="TreeGrafter"/>
</dbReference>
<dbReference type="Proteomes" id="UP000642014">
    <property type="component" value="Unassembled WGS sequence"/>
</dbReference>
<dbReference type="PANTHER" id="PTHR23028:SF53">
    <property type="entry name" value="ACYL_TRANSF_3 DOMAIN-CONTAINING PROTEIN"/>
    <property type="match status" value="1"/>
</dbReference>
<feature type="transmembrane region" description="Helical" evidence="2">
    <location>
        <begin position="69"/>
        <end position="90"/>
    </location>
</feature>
<keyword evidence="4" id="KW-0012">Acyltransferase</keyword>
<evidence type="ECO:0000256" key="2">
    <source>
        <dbReference type="SAM" id="Phobius"/>
    </source>
</evidence>
<feature type="transmembrane region" description="Helical" evidence="2">
    <location>
        <begin position="346"/>
        <end position="368"/>
    </location>
</feature>